<dbReference type="GO" id="GO:0005506">
    <property type="term" value="F:iron ion binding"/>
    <property type="evidence" value="ECO:0007669"/>
    <property type="project" value="TreeGrafter"/>
</dbReference>
<dbReference type="RefSeq" id="WP_139332717.1">
    <property type="nucleotide sequence ID" value="NZ_FTOA01000001.1"/>
</dbReference>
<dbReference type="OrthoDB" id="9801228at2"/>
<keyword evidence="3" id="KW-1185">Reference proteome</keyword>
<dbReference type="InterPro" id="IPR017870">
    <property type="entry name" value="FeS_cluster_insertion_CS"/>
</dbReference>
<dbReference type="PANTHER" id="PTHR43011:SF1">
    <property type="entry name" value="IRON-SULFUR CLUSTER ASSEMBLY 2 HOMOLOG, MITOCHONDRIAL"/>
    <property type="match status" value="1"/>
</dbReference>
<dbReference type="Pfam" id="PF01521">
    <property type="entry name" value="Fe-S_biosyn"/>
    <property type="match status" value="1"/>
</dbReference>
<dbReference type="PANTHER" id="PTHR43011">
    <property type="entry name" value="IRON-SULFUR CLUSTER ASSEMBLY 2 HOMOLOG, MITOCHONDRIAL"/>
    <property type="match status" value="1"/>
</dbReference>
<reference evidence="2 3" key="1">
    <citation type="submission" date="2017-01" db="EMBL/GenBank/DDBJ databases">
        <authorList>
            <person name="Mah S.A."/>
            <person name="Swanson W.J."/>
            <person name="Moy G.W."/>
            <person name="Vacquier V.D."/>
        </authorList>
    </citation>
    <scope>NUCLEOTIDE SEQUENCE [LARGE SCALE GENOMIC DNA]</scope>
    <source>
        <strain evidence="2 3">DSM 11589</strain>
    </source>
</reference>
<dbReference type="NCBIfam" id="TIGR00049">
    <property type="entry name" value="iron-sulfur cluster assembly accessory protein"/>
    <property type="match status" value="1"/>
</dbReference>
<evidence type="ECO:0000259" key="1">
    <source>
        <dbReference type="Pfam" id="PF01521"/>
    </source>
</evidence>
<evidence type="ECO:0000313" key="3">
    <source>
        <dbReference type="Proteomes" id="UP000185678"/>
    </source>
</evidence>
<dbReference type="GO" id="GO:0051537">
    <property type="term" value="F:2 iron, 2 sulfur cluster binding"/>
    <property type="evidence" value="ECO:0007669"/>
    <property type="project" value="TreeGrafter"/>
</dbReference>
<name>A0A1N7IP53_9PROT</name>
<dbReference type="PROSITE" id="PS01152">
    <property type="entry name" value="HESB"/>
    <property type="match status" value="1"/>
</dbReference>
<dbReference type="GO" id="GO:0016226">
    <property type="term" value="P:iron-sulfur cluster assembly"/>
    <property type="evidence" value="ECO:0007669"/>
    <property type="project" value="InterPro"/>
</dbReference>
<accession>A0A1N7IP53</accession>
<dbReference type="STRING" id="80876.SAMN05421779_101413"/>
<dbReference type="EMBL" id="FTOA01000001">
    <property type="protein sequence ID" value="SIS38786.1"/>
    <property type="molecule type" value="Genomic_DNA"/>
</dbReference>
<protein>
    <submittedName>
        <fullName evidence="2">Iron-sulfur cluster assembly protein</fullName>
    </submittedName>
</protein>
<gene>
    <name evidence="2" type="ORF">SAMN05421779_101413</name>
</gene>
<dbReference type="SUPFAM" id="SSF89360">
    <property type="entry name" value="HesB-like domain"/>
    <property type="match status" value="1"/>
</dbReference>
<dbReference type="InterPro" id="IPR000361">
    <property type="entry name" value="ATAP_core_dom"/>
</dbReference>
<dbReference type="AlphaFoldDB" id="A0A1N7IP53"/>
<dbReference type="GO" id="GO:0051539">
    <property type="term" value="F:4 iron, 4 sulfur cluster binding"/>
    <property type="evidence" value="ECO:0007669"/>
    <property type="project" value="TreeGrafter"/>
</dbReference>
<proteinExistence type="predicted"/>
<dbReference type="InterPro" id="IPR035903">
    <property type="entry name" value="HesB-like_dom_sf"/>
</dbReference>
<sequence length="106" mass="11031">MANVIEVTEAAKAAIRKVKGEASGLRIMVSAGGCAGYQYRMGLVYGPEEGDTVLNFGDVQVFVDGPSASLIQGTVLDYVESIQGSGFQFENPNAEGKCSCGKSFAA</sequence>
<organism evidence="2 3">
    <name type="scientific">Insolitispirillum peregrinum</name>
    <dbReference type="NCBI Taxonomy" id="80876"/>
    <lineage>
        <taxon>Bacteria</taxon>
        <taxon>Pseudomonadati</taxon>
        <taxon>Pseudomonadota</taxon>
        <taxon>Alphaproteobacteria</taxon>
        <taxon>Rhodospirillales</taxon>
        <taxon>Novispirillaceae</taxon>
        <taxon>Insolitispirillum</taxon>
    </lineage>
</organism>
<dbReference type="Gene3D" id="2.60.300.12">
    <property type="entry name" value="HesB-like domain"/>
    <property type="match status" value="1"/>
</dbReference>
<evidence type="ECO:0000313" key="2">
    <source>
        <dbReference type="EMBL" id="SIS38786.1"/>
    </source>
</evidence>
<dbReference type="Proteomes" id="UP000185678">
    <property type="component" value="Unassembled WGS sequence"/>
</dbReference>
<feature type="domain" description="Core" evidence="1">
    <location>
        <begin position="5"/>
        <end position="102"/>
    </location>
</feature>
<dbReference type="InterPro" id="IPR016092">
    <property type="entry name" value="ATAP"/>
</dbReference>